<organism evidence="2 3">
    <name type="scientific">Theileria equi strain WA</name>
    <dbReference type="NCBI Taxonomy" id="1537102"/>
    <lineage>
        <taxon>Eukaryota</taxon>
        <taxon>Sar</taxon>
        <taxon>Alveolata</taxon>
        <taxon>Apicomplexa</taxon>
        <taxon>Aconoidasida</taxon>
        <taxon>Piroplasmida</taxon>
        <taxon>Theileriidae</taxon>
        <taxon>Theileria</taxon>
    </lineage>
</organism>
<dbReference type="RefSeq" id="XP_004831628.1">
    <property type="nucleotide sequence ID" value="XM_004831571.1"/>
</dbReference>
<dbReference type="InterPro" id="IPR007480">
    <property type="entry name" value="DUF529"/>
</dbReference>
<evidence type="ECO:0000313" key="2">
    <source>
        <dbReference type="EMBL" id="EKX72176.1"/>
    </source>
</evidence>
<dbReference type="Pfam" id="PF04385">
    <property type="entry name" value="FAINT"/>
    <property type="match status" value="1"/>
</dbReference>
<evidence type="ECO:0000256" key="1">
    <source>
        <dbReference type="SAM" id="SignalP"/>
    </source>
</evidence>
<comment type="caution">
    <text evidence="2">The sequence shown here is derived from an EMBL/GenBank/DDBJ whole genome shotgun (WGS) entry which is preliminary data.</text>
</comment>
<protein>
    <submittedName>
        <fullName evidence="2">Signal peptide containing protein</fullName>
    </submittedName>
</protein>
<accession>L1L9K0</accession>
<dbReference type="Proteomes" id="UP000031512">
    <property type="component" value="Unassembled WGS sequence"/>
</dbReference>
<proteinExistence type="predicted"/>
<feature type="signal peptide" evidence="1">
    <location>
        <begin position="1"/>
        <end position="19"/>
    </location>
</feature>
<dbReference type="AlphaFoldDB" id="L1L9K0"/>
<dbReference type="GeneID" id="15804240"/>
<dbReference type="VEuPathDB" id="PiroplasmaDB:BEWA_046400"/>
<dbReference type="KEGG" id="beq:BEWA_046400"/>
<feature type="chain" id="PRO_5003953014" evidence="1">
    <location>
        <begin position="20"/>
        <end position="358"/>
    </location>
</feature>
<evidence type="ECO:0000313" key="3">
    <source>
        <dbReference type="Proteomes" id="UP000031512"/>
    </source>
</evidence>
<keyword evidence="1" id="KW-0732">Signal</keyword>
<dbReference type="EMBL" id="ACOU01000007">
    <property type="protein sequence ID" value="EKX72176.1"/>
    <property type="molecule type" value="Genomic_DNA"/>
</dbReference>
<sequence length="358" mass="39771">MRVFLTLYLSAIVGALASAEDALSGNESFVLDLSAEPDETRISFHSFTRKGVTFKSYTAKDDYDISSVVCSGAIVWTATGDQRFKTVGTLARKNGVPELLGLFLSTGKVFFRKHKSGLWLPVTEELFEEESKGLYDGYEEDTLSPIPQVIEGTSRLPPFTHAVFDISEPNGKYARLEDDEFGGIHKNCFIAREALIIAVVDGNLPVWHAKFGETCLGGVYSRHENFELLNMRVGSDSGDFTLFFEKVDGNWVGVTRRRFYKVYFGFDLPEPKTRDAVETGPLKHLVLAVSSPNRNEILVECDALGGVDSLKYSPLTRLSIPVFPEELETFSLTFSLGGKPAVLKFENADGEWRQVFGD</sequence>
<reference evidence="2 3" key="1">
    <citation type="journal article" date="2012" name="BMC Genomics">
        <title>Comparative genomic analysis and phylogenetic position of Theileria equi.</title>
        <authorList>
            <person name="Kappmeyer L.S."/>
            <person name="Thiagarajan M."/>
            <person name="Herndon D.R."/>
            <person name="Ramsay J.D."/>
            <person name="Caler E."/>
            <person name="Djikeng A."/>
            <person name="Gillespie J.J."/>
            <person name="Lau A.O."/>
            <person name="Roalson E.H."/>
            <person name="Silva J.C."/>
            <person name="Silva M.G."/>
            <person name="Suarez C.E."/>
            <person name="Ueti M.W."/>
            <person name="Nene V.M."/>
            <person name="Mealey R.H."/>
            <person name="Knowles D.P."/>
            <person name="Brayton K.A."/>
        </authorList>
    </citation>
    <scope>NUCLEOTIDE SEQUENCE [LARGE SCALE GENOMIC DNA]</scope>
    <source>
        <strain evidence="2 3">WA</strain>
    </source>
</reference>
<keyword evidence="3" id="KW-1185">Reference proteome</keyword>
<gene>
    <name evidence="2" type="ORF">BEWA_046400</name>
</gene>
<name>L1L9K0_THEEQ</name>